<feature type="repeat" description="WD" evidence="5">
    <location>
        <begin position="803"/>
        <end position="844"/>
    </location>
</feature>
<feature type="compositionally biased region" description="Basic and acidic residues" evidence="7">
    <location>
        <begin position="294"/>
        <end position="306"/>
    </location>
</feature>
<protein>
    <submittedName>
        <fullName evidence="11">U3 small nucleolar RNA-associated protein 13</fullName>
    </submittedName>
</protein>
<dbReference type="SUPFAM" id="SSF81324">
    <property type="entry name" value="Voltage-gated potassium channels"/>
    <property type="match status" value="1"/>
</dbReference>
<dbReference type="SUPFAM" id="SSF50978">
    <property type="entry name" value="WD40 repeat-like"/>
    <property type="match status" value="3"/>
</dbReference>
<reference evidence="11" key="1">
    <citation type="journal article" date="2020" name="Fungal Divers.">
        <title>Resolving the Mortierellaceae phylogeny through synthesis of multi-gene phylogenetics and phylogenomics.</title>
        <authorList>
            <person name="Vandepol N."/>
            <person name="Liber J."/>
            <person name="Desiro A."/>
            <person name="Na H."/>
            <person name="Kennedy M."/>
            <person name="Barry K."/>
            <person name="Grigoriev I.V."/>
            <person name="Miller A.N."/>
            <person name="O'Donnell K."/>
            <person name="Stajich J.E."/>
            <person name="Bonito G."/>
        </authorList>
    </citation>
    <scope>NUCLEOTIDE SEQUENCE</scope>
    <source>
        <strain evidence="11">NVP1</strain>
    </source>
</reference>
<dbReference type="Proteomes" id="UP000696485">
    <property type="component" value="Unassembled WGS sequence"/>
</dbReference>
<feature type="compositionally biased region" description="Acidic residues" evidence="7">
    <location>
        <begin position="709"/>
        <end position="722"/>
    </location>
</feature>
<dbReference type="CDD" id="cd00200">
    <property type="entry name" value="WD40"/>
    <property type="match status" value="2"/>
</dbReference>
<feature type="repeat" description="WD" evidence="5">
    <location>
        <begin position="931"/>
        <end position="972"/>
    </location>
</feature>
<dbReference type="InterPro" id="IPR015943">
    <property type="entry name" value="WD40/YVTN_repeat-like_dom_sf"/>
</dbReference>
<feature type="transmembrane region" description="Helical" evidence="8">
    <location>
        <begin position="364"/>
        <end position="382"/>
    </location>
</feature>
<comment type="subcellular location">
    <subcellularLocation>
        <location evidence="1">Nucleus</location>
        <location evidence="1">Nucleolus</location>
    </subcellularLocation>
</comment>
<dbReference type="PRINTS" id="PR00320">
    <property type="entry name" value="GPROTEINBRPT"/>
</dbReference>
<dbReference type="InterPro" id="IPR013934">
    <property type="entry name" value="Utp13_C"/>
</dbReference>
<feature type="repeat" description="WD" evidence="5">
    <location>
        <begin position="1261"/>
        <end position="1302"/>
    </location>
</feature>
<dbReference type="Pfam" id="PF07885">
    <property type="entry name" value="Ion_trans_2"/>
    <property type="match status" value="1"/>
</dbReference>
<feature type="compositionally biased region" description="Low complexity" evidence="7">
    <location>
        <begin position="1584"/>
        <end position="1594"/>
    </location>
</feature>
<feature type="compositionally biased region" description="Polar residues" evidence="7">
    <location>
        <begin position="730"/>
        <end position="740"/>
    </location>
</feature>
<evidence type="ECO:0000256" key="4">
    <source>
        <dbReference type="ARBA" id="ARBA00023242"/>
    </source>
</evidence>
<dbReference type="GO" id="GO:0000480">
    <property type="term" value="P:endonucleolytic cleavage in 5'-ETS of tricistronic rRNA transcript (SSU-rRNA, 5.8S rRNA, LSU-rRNA)"/>
    <property type="evidence" value="ECO:0007669"/>
    <property type="project" value="TreeGrafter"/>
</dbReference>
<dbReference type="GO" id="GO:0032040">
    <property type="term" value="C:small-subunit processome"/>
    <property type="evidence" value="ECO:0007669"/>
    <property type="project" value="InterPro"/>
</dbReference>
<evidence type="ECO:0000256" key="5">
    <source>
        <dbReference type="PROSITE-ProRule" id="PRU00221"/>
    </source>
</evidence>
<evidence type="ECO:0000313" key="12">
    <source>
        <dbReference type="Proteomes" id="UP000696485"/>
    </source>
</evidence>
<dbReference type="PANTHER" id="PTHR19854">
    <property type="entry name" value="TRANSDUCIN BETA-LIKE 3"/>
    <property type="match status" value="1"/>
</dbReference>
<dbReference type="InterPro" id="IPR019775">
    <property type="entry name" value="WD40_repeat_CS"/>
</dbReference>
<evidence type="ECO:0000259" key="9">
    <source>
        <dbReference type="Pfam" id="PF07885"/>
    </source>
</evidence>
<feature type="compositionally biased region" description="Acidic residues" evidence="7">
    <location>
        <begin position="1552"/>
        <end position="1561"/>
    </location>
</feature>
<dbReference type="GO" id="GO:0000472">
    <property type="term" value="P:endonucleolytic cleavage to generate mature 5'-end of SSU-rRNA from (SSU-rRNA, 5.8S rRNA, LSU-rRNA)"/>
    <property type="evidence" value="ECO:0007669"/>
    <property type="project" value="TreeGrafter"/>
</dbReference>
<feature type="domain" description="U3 small nucleolar RNA-associated protein 13 C-terminal" evidence="10">
    <location>
        <begin position="1398"/>
        <end position="1539"/>
    </location>
</feature>
<evidence type="ECO:0000259" key="10">
    <source>
        <dbReference type="Pfam" id="PF08625"/>
    </source>
</evidence>
<dbReference type="FunFam" id="2.130.10.10:FF:000230">
    <property type="entry name" value="Transducin beta-like protein 3"/>
    <property type="match status" value="1"/>
</dbReference>
<feature type="region of interest" description="Disordered" evidence="7">
    <location>
        <begin position="459"/>
        <end position="490"/>
    </location>
</feature>
<organism evidence="11 12">
    <name type="scientific">Podila minutissima</name>
    <dbReference type="NCBI Taxonomy" id="64525"/>
    <lineage>
        <taxon>Eukaryota</taxon>
        <taxon>Fungi</taxon>
        <taxon>Fungi incertae sedis</taxon>
        <taxon>Mucoromycota</taxon>
        <taxon>Mortierellomycotina</taxon>
        <taxon>Mortierellomycetes</taxon>
        <taxon>Mortierellales</taxon>
        <taxon>Mortierellaceae</taxon>
        <taxon>Podila</taxon>
    </lineage>
</organism>
<evidence type="ECO:0000256" key="3">
    <source>
        <dbReference type="ARBA" id="ARBA00022737"/>
    </source>
</evidence>
<dbReference type="InterPro" id="IPR036322">
    <property type="entry name" value="WD40_repeat_dom_sf"/>
</dbReference>
<feature type="repeat" description="WD" evidence="5">
    <location>
        <begin position="1165"/>
        <end position="1207"/>
    </location>
</feature>
<keyword evidence="3" id="KW-0677">Repeat</keyword>
<dbReference type="Pfam" id="PF08625">
    <property type="entry name" value="Utp13"/>
    <property type="match status" value="1"/>
</dbReference>
<feature type="repeat" description="WD" evidence="5">
    <location>
        <begin position="1303"/>
        <end position="1344"/>
    </location>
</feature>
<feature type="compositionally biased region" description="Basic and acidic residues" evidence="7">
    <location>
        <begin position="1597"/>
        <end position="1607"/>
    </location>
</feature>
<feature type="repeat" description="WD" evidence="5">
    <location>
        <begin position="887"/>
        <end position="930"/>
    </location>
</feature>
<feature type="repeat" description="WD" evidence="5">
    <location>
        <begin position="1219"/>
        <end position="1260"/>
    </location>
</feature>
<feature type="region of interest" description="Disordered" evidence="7">
    <location>
        <begin position="709"/>
        <end position="746"/>
    </location>
</feature>
<dbReference type="PANTHER" id="PTHR19854:SF15">
    <property type="entry name" value="TRANSDUCIN BETA-LIKE PROTEIN 3"/>
    <property type="match status" value="1"/>
</dbReference>
<accession>A0A9P5SEC6</accession>
<dbReference type="InterPro" id="IPR001680">
    <property type="entry name" value="WD40_rpt"/>
</dbReference>
<proteinExistence type="predicted"/>
<dbReference type="GO" id="GO:0034511">
    <property type="term" value="F:U3 snoRNA binding"/>
    <property type="evidence" value="ECO:0007669"/>
    <property type="project" value="TreeGrafter"/>
</dbReference>
<keyword evidence="2 5" id="KW-0853">WD repeat</keyword>
<keyword evidence="6" id="KW-0175">Coiled coil</keyword>
<evidence type="ECO:0000256" key="1">
    <source>
        <dbReference type="ARBA" id="ARBA00004604"/>
    </source>
</evidence>
<evidence type="ECO:0000256" key="7">
    <source>
        <dbReference type="SAM" id="MobiDB-lite"/>
    </source>
</evidence>
<gene>
    <name evidence="11" type="primary">UTP13</name>
    <name evidence="11" type="ORF">BG006_001200</name>
</gene>
<dbReference type="Pfam" id="PF00400">
    <property type="entry name" value="WD40"/>
    <property type="match status" value="10"/>
</dbReference>
<evidence type="ECO:0000313" key="11">
    <source>
        <dbReference type="EMBL" id="KAF9323736.1"/>
    </source>
</evidence>
<keyword evidence="12" id="KW-1185">Reference proteome</keyword>
<keyword evidence="4" id="KW-0539">Nucleus</keyword>
<dbReference type="PROSITE" id="PS00678">
    <property type="entry name" value="WD_REPEATS_1"/>
    <property type="match status" value="3"/>
</dbReference>
<feature type="region of interest" description="Disordered" evidence="7">
    <location>
        <begin position="284"/>
        <end position="306"/>
    </location>
</feature>
<feature type="transmembrane region" description="Helical" evidence="8">
    <location>
        <begin position="82"/>
        <end position="101"/>
    </location>
</feature>
<dbReference type="InterPro" id="IPR020472">
    <property type="entry name" value="WD40_PAC1"/>
</dbReference>
<feature type="repeat" description="WD" evidence="5">
    <location>
        <begin position="1115"/>
        <end position="1149"/>
    </location>
</feature>
<dbReference type="PROSITE" id="PS50294">
    <property type="entry name" value="WD_REPEATS_REGION"/>
    <property type="match status" value="10"/>
</dbReference>
<evidence type="ECO:0000256" key="6">
    <source>
        <dbReference type="SAM" id="Coils"/>
    </source>
</evidence>
<dbReference type="GO" id="GO:0030686">
    <property type="term" value="C:90S preribosome"/>
    <property type="evidence" value="ECO:0007669"/>
    <property type="project" value="TreeGrafter"/>
</dbReference>
<name>A0A9P5SEC6_9FUNG</name>
<evidence type="ECO:0000256" key="8">
    <source>
        <dbReference type="SAM" id="Phobius"/>
    </source>
</evidence>
<feature type="repeat" description="WD" evidence="5">
    <location>
        <begin position="1345"/>
        <end position="1377"/>
    </location>
</feature>
<evidence type="ECO:0000256" key="2">
    <source>
        <dbReference type="ARBA" id="ARBA00022574"/>
    </source>
</evidence>
<feature type="domain" description="Potassium channel" evidence="9">
    <location>
        <begin position="368"/>
        <end position="441"/>
    </location>
</feature>
<dbReference type="Gene3D" id="2.130.10.10">
    <property type="entry name" value="YVTN repeat-like/Quinoprotein amine dehydrogenase"/>
    <property type="match status" value="3"/>
</dbReference>
<feature type="transmembrane region" description="Helical" evidence="8">
    <location>
        <begin position="12"/>
        <end position="37"/>
    </location>
</feature>
<feature type="compositionally biased region" description="Basic and acidic residues" evidence="7">
    <location>
        <begin position="1570"/>
        <end position="1583"/>
    </location>
</feature>
<feature type="transmembrane region" description="Helical" evidence="8">
    <location>
        <begin position="121"/>
        <end position="144"/>
    </location>
</feature>
<feature type="coiled-coil region" evidence="6">
    <location>
        <begin position="161"/>
        <end position="197"/>
    </location>
</feature>
<dbReference type="SMART" id="SM00320">
    <property type="entry name" value="WD40"/>
    <property type="match status" value="13"/>
</dbReference>
<feature type="repeat" description="WD" evidence="5">
    <location>
        <begin position="845"/>
        <end position="878"/>
    </location>
</feature>
<feature type="transmembrane region" description="Helical" evidence="8">
    <location>
        <begin position="49"/>
        <end position="70"/>
    </location>
</feature>
<dbReference type="Gene3D" id="1.10.287.70">
    <property type="match status" value="1"/>
</dbReference>
<keyword evidence="8" id="KW-0472">Membrane</keyword>
<feature type="region of interest" description="Disordered" evidence="7">
    <location>
        <begin position="1552"/>
        <end position="1646"/>
    </location>
</feature>
<feature type="compositionally biased region" description="Acidic residues" evidence="7">
    <location>
        <begin position="1608"/>
        <end position="1646"/>
    </location>
</feature>
<dbReference type="EMBL" id="JAAAUY010001223">
    <property type="protein sequence ID" value="KAF9323736.1"/>
    <property type="molecule type" value="Genomic_DNA"/>
</dbReference>
<feature type="compositionally biased region" description="Basic and acidic residues" evidence="7">
    <location>
        <begin position="459"/>
        <end position="475"/>
    </location>
</feature>
<dbReference type="InterPro" id="IPR013099">
    <property type="entry name" value="K_chnl_dom"/>
</dbReference>
<keyword evidence="8" id="KW-1133">Transmembrane helix</keyword>
<comment type="caution">
    <text evidence="11">The sequence shown here is derived from an EMBL/GenBank/DDBJ whole genome shotgun (WGS) entry which is preliminary data.</text>
</comment>
<sequence>MEWDMQEVEIPRWMSNMVVVALVMAIVCNICVLFRFLERHIWHNTILSLITATAQDFLSIGAIIPFCILYPPSKNYVYLEGFWTMIASMAFSLTATVLMSIDLHGTPNFRLQGSGVTHKQRILIAEAMTLCFYLAIGALIFIYIEDWAFSDSLRFAVRARQRKARREARRQERKEMRARAEEKRRRYLETVEKIRQLDGKEVHSTSTYGPHYFTHLPHLRIPTLFSRTPEITEAKQNSGTDSTLANDVPTSDTMKQDAIEVLHPEPPNSREDPASETVLTFDEHGPPVMAHTSHSPDNDLTRFMTVDDRDPPKKKSLFRRLIPFGRTKTEITIGAHHPLEKQRKLERQQAHEESMEEYGRRLRFSATMFLIFWFGGAVIFMLTESWTFFDSLYFCGISFATIGYGDFVPHTPTGRSIFIAYCLVGVVTLTSLAALMSEVLSKSMRRHVVEAQLRRSEHLEALGEGRNPGENRDLENGTTASVSTEEEENLQRQLETLNNLVQETSGENRTRNSSCKGSLQQVVNVSREFDALLQKVLGLDSAIAEGASTTVPKSGAAMPKTIRDYIEKSDKDHGNPSYLSPSISHDISATSSIHRHSLRLAAARHSRHFSLDARGGSGTVTLSAVQWHHLIEYSKQFKVLVETCEAAVQKVAAWEANEMRLRQKRRQTRLLQLHALNERRRRMQEENMHRPLENDLLDEEDELEALEAWEEEGSQDEEEDEAQDRHRSKISATLLGTTNPKLMAAPPQGKIHLKTSFKSTQTIESIYTGGKVCISQDEQYLITTVGEDIDVIEIKTGKKLWRLKGDTEIITTFAVTPDGHTLVSASRSLQLKTWDLRTGALTRTLKAHDAPIIVMTIDPTSTLVATGSADSTVKVWDIAGGFCTHNFKGHGGVISAVLFHPDQSKWWLCSGADDCTVRIWNLKTRKQVAVLESHVSVIRGLAVSNSGNSLISGSRDKVVNVWDLTAMKLATTYPIYETLETVGILQKSAVQTIGDKDVSGKELFYTAGDAGIIRIWDLRSGELVAAQKEEQGSKSGVSDVIYNTASQQLVSITSDQNILFFDIERDLKRVKQIVGYNDEIIDVAYIGEEETHLAVAANSEQIRVFNLKEFECDLIYGHQDIVICLDRNTDGTLMASGSKDNTAKVWTLDLENEDAEERYKCIGTCVGHTEAIGAVALTRKTDGLLLTGSQDRTIKCWDLSTADLEEPDENLRFKSHYTIQAHEKDINTIAIAPNDKVFATGSQDKLAKIWNLQEGTLVGTCKGHKRGVWSVKFSPVDQCLATSSGDRTIKLWSLNDFSCLRTFEGHTNSILKVDFLTSGLQLVSCGSDGLVKLWTIRNNECVTTLDNHTEKIWALAVRKDENMVVTGGADSMINMWEDFTELEYAEQKQAKADLVLREQELSNYLQRKDWKNAITLALSLEQPFRLLQLFNQIQQDRPEHDASVTGLEAVDKVLRGLSLEQIGKLLGYVRDWNTHAKNMRAAQTVLNAILRDRKVQEMITVPGIKDILDGLLPYSDRHFQRVEALSVRSYVVDYTVQAMDLMTLMGGMDLGEEDEEEEDVDNVNSKAYRKREEERQAKERHDAFAAARSASTTADPSELKASSKDSESMEDVDGDEGDSDEEASEEEDEDENDEEEEEEEDDEDMA</sequence>
<dbReference type="PROSITE" id="PS50082">
    <property type="entry name" value="WD_REPEATS_2"/>
    <property type="match status" value="10"/>
</dbReference>
<feature type="transmembrane region" description="Helical" evidence="8">
    <location>
        <begin position="417"/>
        <end position="436"/>
    </location>
</feature>
<keyword evidence="8" id="KW-0812">Transmembrane</keyword>